<dbReference type="AlphaFoldDB" id="A0AAE0D4C0"/>
<accession>A0AAE0D4C0</accession>
<keyword evidence="3" id="KW-1185">Reference proteome</keyword>
<name>A0AAE0D4C0_COLKA</name>
<dbReference type="Proteomes" id="UP001281614">
    <property type="component" value="Unassembled WGS sequence"/>
</dbReference>
<proteinExistence type="predicted"/>
<organism evidence="2 3">
    <name type="scientific">Colletotrichum kahawae</name>
    <name type="common">Coffee berry disease fungus</name>
    <dbReference type="NCBI Taxonomy" id="34407"/>
    <lineage>
        <taxon>Eukaryota</taxon>
        <taxon>Fungi</taxon>
        <taxon>Dikarya</taxon>
        <taxon>Ascomycota</taxon>
        <taxon>Pezizomycotina</taxon>
        <taxon>Sordariomycetes</taxon>
        <taxon>Hypocreomycetidae</taxon>
        <taxon>Glomerellales</taxon>
        <taxon>Glomerellaceae</taxon>
        <taxon>Colletotrichum</taxon>
        <taxon>Colletotrichum gloeosporioides species complex</taxon>
    </lineage>
</organism>
<feature type="region of interest" description="Disordered" evidence="1">
    <location>
        <begin position="22"/>
        <end position="41"/>
    </location>
</feature>
<evidence type="ECO:0000313" key="2">
    <source>
        <dbReference type="EMBL" id="KAK2752715.1"/>
    </source>
</evidence>
<protein>
    <submittedName>
        <fullName evidence="2">Uncharacterized protein</fullName>
    </submittedName>
</protein>
<comment type="caution">
    <text evidence="2">The sequence shown here is derived from an EMBL/GenBank/DDBJ whole genome shotgun (WGS) entry which is preliminary data.</text>
</comment>
<gene>
    <name evidence="2" type="ORF">CKAH01_17641</name>
</gene>
<dbReference type="EMBL" id="VYYT01000246">
    <property type="protein sequence ID" value="KAK2752715.1"/>
    <property type="molecule type" value="Genomic_DNA"/>
</dbReference>
<reference evidence="2" key="1">
    <citation type="submission" date="2023-02" db="EMBL/GenBank/DDBJ databases">
        <title>Colletotrichum kahawae CIFC_Que2 genome sequencing and assembly.</title>
        <authorList>
            <person name="Baroncelli R."/>
        </authorList>
    </citation>
    <scope>NUCLEOTIDE SEQUENCE</scope>
    <source>
        <strain evidence="2">CIFC_Que2</strain>
    </source>
</reference>
<sequence>MASTQLYKDFYALLKSPYSEELPDHEISNLPRDPDSSGDAPDRQAIRLRVRSYEQANRICNGLFTQFNIDPSPPLSVPGFDRDVAYLLVRSELEQTLCSDELPRRTKDELEERLNEYMRLEDSVGSRVSREEAVATQDPLLLKSSLTFEDLPKIFLPGDIVYTADPTLVKDTFYEQCWMVVSCELSTEGLLIEVKKWRFDATSYNG</sequence>
<evidence type="ECO:0000256" key="1">
    <source>
        <dbReference type="SAM" id="MobiDB-lite"/>
    </source>
</evidence>
<evidence type="ECO:0000313" key="3">
    <source>
        <dbReference type="Proteomes" id="UP001281614"/>
    </source>
</evidence>